<dbReference type="SUPFAM" id="SSF52279">
    <property type="entry name" value="Beta-D-glucan exohydrolase, C-terminal domain"/>
    <property type="match status" value="1"/>
</dbReference>
<reference evidence="9 10" key="1">
    <citation type="submission" date="2021-01" db="EMBL/GenBank/DDBJ databases">
        <title>Carboxyliciviraga sp.nov., isolated from coastal sediments.</title>
        <authorList>
            <person name="Lu D."/>
            <person name="Zhang T."/>
        </authorList>
    </citation>
    <scope>NUCLEOTIDE SEQUENCE [LARGE SCALE GENOMIC DNA]</scope>
    <source>
        <strain evidence="9 10">N1Y132</strain>
    </source>
</reference>
<sequence length="772" mass="85917">MKRINTIIAVIAICLSFIACQPEEQTSPYEQEIDKILAQMTVEEKVGQTAQFTLDVIGEGENVYSSHFPFKLDEVMLKDVLVNRKTGSILNTASNTPLSLKEWHAVVSRIQEMAIETTGIPVIYGIDAIHGTTYTQKATFLPQQIGQAATFNRALVHKGAQNTAYETRASNLPWNFSPVLDLGRNAAWPRIWETFGEDVYLISEMGEEVITGYQGANKEEIGQYNVAACLKHYLGYGTPVNGKDRTPANIPLQELIEKHYEPFVRAVEAGALTVMVNSGIVNGESVHASYNLVTKMLKQDLNFDGVVVTDWQDINNLYARDRIAKSDKEAIKIAFNAGIDMAMVPYDTAYTCHFVELVNEGEVSMSRLDDAVRRILRLKYRLGLFEKPVFDYQEYEKFASDEFKADARLTAEESITLLKNEDNILPLSANHKILVTGPNAHSLRSLQGGWTLSWQGEKVEQFIDNKNTFLTSIKSHAKNVVYAAGVSYKKDAYWKEESTNIAEAVKAAKGVDVIVACVGENTYTEKPGDLNDLSLSQNQQDLVKALAKTGKPIVLVLNEGRPRTIPNIEPLAGAIVHTYLPGTFGGEVTADILFGVTNPSGKLPYTYPKHPNSLMNYDYKPAENRTEMEGAYNYGAVQDLQFGFGHGLSYTTFEYSNLRVDKTNFTATDVLTFSIDVTNTGQRAGKEAVLLFSSDLYASITPDNRRLRGFEKVELQVQETKTVEFELKASDLAFVNLNGEWVLEEGDFKVQVGSEVLMIHATQGGQWANPFR</sequence>
<evidence type="ECO:0000313" key="9">
    <source>
        <dbReference type="EMBL" id="MBK3517132.1"/>
    </source>
</evidence>
<gene>
    <name evidence="9" type="ORF">JIV24_07235</name>
</gene>
<dbReference type="EMBL" id="JAENRR010000012">
    <property type="protein sequence ID" value="MBK3517132.1"/>
    <property type="molecule type" value="Genomic_DNA"/>
</dbReference>
<evidence type="ECO:0000313" key="10">
    <source>
        <dbReference type="Proteomes" id="UP000605676"/>
    </source>
</evidence>
<dbReference type="PANTHER" id="PTHR30620:SF16">
    <property type="entry name" value="LYSOSOMAL BETA GLUCOSIDASE"/>
    <property type="match status" value="1"/>
</dbReference>
<dbReference type="Proteomes" id="UP000605676">
    <property type="component" value="Unassembled WGS sequence"/>
</dbReference>
<dbReference type="Gene3D" id="3.20.20.300">
    <property type="entry name" value="Glycoside hydrolase, family 3, N-terminal domain"/>
    <property type="match status" value="1"/>
</dbReference>
<dbReference type="EC" id="3.2.1.21" evidence="3"/>
<feature type="signal peptide" evidence="7">
    <location>
        <begin position="1"/>
        <end position="21"/>
    </location>
</feature>
<comment type="similarity">
    <text evidence="2">Belongs to the glycosyl hydrolase 3 family.</text>
</comment>
<dbReference type="InterPro" id="IPR026891">
    <property type="entry name" value="Fn3-like"/>
</dbReference>
<protein>
    <recommendedName>
        <fullName evidence="3">beta-glucosidase</fullName>
        <ecNumber evidence="3">3.2.1.21</ecNumber>
    </recommendedName>
</protein>
<dbReference type="PANTHER" id="PTHR30620">
    <property type="entry name" value="PERIPLASMIC BETA-GLUCOSIDASE-RELATED"/>
    <property type="match status" value="1"/>
</dbReference>
<dbReference type="Pfam" id="PF00933">
    <property type="entry name" value="Glyco_hydro_3"/>
    <property type="match status" value="1"/>
</dbReference>
<dbReference type="InterPro" id="IPR013783">
    <property type="entry name" value="Ig-like_fold"/>
</dbReference>
<evidence type="ECO:0000256" key="2">
    <source>
        <dbReference type="ARBA" id="ARBA00005336"/>
    </source>
</evidence>
<dbReference type="PROSITE" id="PS51257">
    <property type="entry name" value="PROKAR_LIPOPROTEIN"/>
    <property type="match status" value="1"/>
</dbReference>
<dbReference type="Gene3D" id="2.60.40.10">
    <property type="entry name" value="Immunoglobulins"/>
    <property type="match status" value="1"/>
</dbReference>
<evidence type="ECO:0000256" key="4">
    <source>
        <dbReference type="ARBA" id="ARBA00022729"/>
    </source>
</evidence>
<dbReference type="RefSeq" id="WP_200464361.1">
    <property type="nucleotide sequence ID" value="NZ_JAENRR010000012.1"/>
</dbReference>
<dbReference type="Gene3D" id="3.40.50.1700">
    <property type="entry name" value="Glycoside hydrolase family 3 C-terminal domain"/>
    <property type="match status" value="1"/>
</dbReference>
<keyword evidence="5 9" id="KW-0378">Hydrolase</keyword>
<evidence type="ECO:0000256" key="1">
    <source>
        <dbReference type="ARBA" id="ARBA00000448"/>
    </source>
</evidence>
<accession>A0ABS1HHV4</accession>
<dbReference type="InterPro" id="IPR017853">
    <property type="entry name" value="GH"/>
</dbReference>
<dbReference type="PRINTS" id="PR00133">
    <property type="entry name" value="GLHYDRLASE3"/>
</dbReference>
<dbReference type="GO" id="GO:0016787">
    <property type="term" value="F:hydrolase activity"/>
    <property type="evidence" value="ECO:0007669"/>
    <property type="project" value="UniProtKB-KW"/>
</dbReference>
<dbReference type="InterPro" id="IPR036962">
    <property type="entry name" value="Glyco_hydro_3_N_sf"/>
</dbReference>
<dbReference type="SUPFAM" id="SSF51445">
    <property type="entry name" value="(Trans)glycosidases"/>
    <property type="match status" value="1"/>
</dbReference>
<dbReference type="SMART" id="SM01217">
    <property type="entry name" value="Fn3_like"/>
    <property type="match status" value="1"/>
</dbReference>
<feature type="chain" id="PRO_5046266261" description="beta-glucosidase" evidence="7">
    <location>
        <begin position="22"/>
        <end position="772"/>
    </location>
</feature>
<keyword evidence="10" id="KW-1185">Reference proteome</keyword>
<evidence type="ECO:0000256" key="6">
    <source>
        <dbReference type="ARBA" id="ARBA00023295"/>
    </source>
</evidence>
<dbReference type="Pfam" id="PF01915">
    <property type="entry name" value="Glyco_hydro_3_C"/>
    <property type="match status" value="1"/>
</dbReference>
<evidence type="ECO:0000256" key="7">
    <source>
        <dbReference type="SAM" id="SignalP"/>
    </source>
</evidence>
<feature type="domain" description="Fibronectin type III-like" evidence="8">
    <location>
        <begin position="687"/>
        <end position="756"/>
    </location>
</feature>
<keyword evidence="4 7" id="KW-0732">Signal</keyword>
<name>A0ABS1HHV4_9BACT</name>
<evidence type="ECO:0000256" key="3">
    <source>
        <dbReference type="ARBA" id="ARBA00012744"/>
    </source>
</evidence>
<dbReference type="InterPro" id="IPR002772">
    <property type="entry name" value="Glyco_hydro_3_C"/>
</dbReference>
<organism evidence="9 10">
    <name type="scientific">Carboxylicivirga marina</name>
    <dbReference type="NCBI Taxonomy" id="2800988"/>
    <lineage>
        <taxon>Bacteria</taxon>
        <taxon>Pseudomonadati</taxon>
        <taxon>Bacteroidota</taxon>
        <taxon>Bacteroidia</taxon>
        <taxon>Marinilabiliales</taxon>
        <taxon>Marinilabiliaceae</taxon>
        <taxon>Carboxylicivirga</taxon>
    </lineage>
</organism>
<dbReference type="InterPro" id="IPR036881">
    <property type="entry name" value="Glyco_hydro_3_C_sf"/>
</dbReference>
<comment type="catalytic activity">
    <reaction evidence="1">
        <text>Hydrolysis of terminal, non-reducing beta-D-glucosyl residues with release of beta-D-glucose.</text>
        <dbReference type="EC" id="3.2.1.21"/>
    </reaction>
</comment>
<comment type="caution">
    <text evidence="9">The sequence shown here is derived from an EMBL/GenBank/DDBJ whole genome shotgun (WGS) entry which is preliminary data.</text>
</comment>
<proteinExistence type="inferred from homology"/>
<dbReference type="Pfam" id="PF14310">
    <property type="entry name" value="Fn3-like"/>
    <property type="match status" value="1"/>
</dbReference>
<dbReference type="InterPro" id="IPR001764">
    <property type="entry name" value="Glyco_hydro_3_N"/>
</dbReference>
<keyword evidence="6" id="KW-0326">Glycosidase</keyword>
<dbReference type="InterPro" id="IPR051915">
    <property type="entry name" value="Cellulose_Degrad_GH3"/>
</dbReference>
<evidence type="ECO:0000256" key="5">
    <source>
        <dbReference type="ARBA" id="ARBA00022801"/>
    </source>
</evidence>
<evidence type="ECO:0000259" key="8">
    <source>
        <dbReference type="SMART" id="SM01217"/>
    </source>
</evidence>